<proteinExistence type="predicted"/>
<dbReference type="EMBL" id="GBRH01214790">
    <property type="protein sequence ID" value="JAD83105.1"/>
    <property type="molecule type" value="Transcribed_RNA"/>
</dbReference>
<reference evidence="1" key="1">
    <citation type="submission" date="2014-09" db="EMBL/GenBank/DDBJ databases">
        <authorList>
            <person name="Magalhaes I.L.F."/>
            <person name="Oliveira U."/>
            <person name="Santos F.R."/>
            <person name="Vidigal T.H.D.A."/>
            <person name="Brescovit A.D."/>
            <person name="Santos A.J."/>
        </authorList>
    </citation>
    <scope>NUCLEOTIDE SEQUENCE</scope>
    <source>
        <tissue evidence="1">Shoot tissue taken approximately 20 cm above the soil surface</tissue>
    </source>
</reference>
<organism evidence="1">
    <name type="scientific">Arundo donax</name>
    <name type="common">Giant reed</name>
    <name type="synonym">Donax arundinaceus</name>
    <dbReference type="NCBI Taxonomy" id="35708"/>
    <lineage>
        <taxon>Eukaryota</taxon>
        <taxon>Viridiplantae</taxon>
        <taxon>Streptophyta</taxon>
        <taxon>Embryophyta</taxon>
        <taxon>Tracheophyta</taxon>
        <taxon>Spermatophyta</taxon>
        <taxon>Magnoliopsida</taxon>
        <taxon>Liliopsida</taxon>
        <taxon>Poales</taxon>
        <taxon>Poaceae</taxon>
        <taxon>PACMAD clade</taxon>
        <taxon>Arundinoideae</taxon>
        <taxon>Arundineae</taxon>
        <taxon>Arundo</taxon>
    </lineage>
</organism>
<accession>A0A0A9DBV3</accession>
<evidence type="ECO:0000313" key="1">
    <source>
        <dbReference type="EMBL" id="JAD83105.1"/>
    </source>
</evidence>
<reference evidence="1" key="2">
    <citation type="journal article" date="2015" name="Data Brief">
        <title>Shoot transcriptome of the giant reed, Arundo donax.</title>
        <authorList>
            <person name="Barrero R.A."/>
            <person name="Guerrero F.D."/>
            <person name="Moolhuijzen P."/>
            <person name="Goolsby J.A."/>
            <person name="Tidwell J."/>
            <person name="Bellgard S.E."/>
            <person name="Bellgard M.I."/>
        </authorList>
    </citation>
    <scope>NUCLEOTIDE SEQUENCE</scope>
    <source>
        <tissue evidence="1">Shoot tissue taken approximately 20 cm above the soil surface</tissue>
    </source>
</reference>
<name>A0A0A9DBV3_ARUDO</name>
<sequence length="106" mass="10838">MLLATMSNMHETLGSTDLSGGTPPSTVGPFALTEPLLAEFTETTSVASHREGCIVLATVSPAFPTRILPIFGSQLGKRDSSKATSLSTLQEALSESSASAAASLAI</sequence>
<protein>
    <submittedName>
        <fullName evidence="1">Uncharacterized protein</fullName>
    </submittedName>
</protein>
<dbReference type="AlphaFoldDB" id="A0A0A9DBV3"/>